<name>A0A0M2KE35_9GAMM</name>
<dbReference type="PATRIC" id="fig|65700.7.peg.2345"/>
<accession>A0A0M2KE35</accession>
<evidence type="ECO:0000313" key="1">
    <source>
        <dbReference type="EMBL" id="KKF35572.1"/>
    </source>
</evidence>
<sequence>MITVRPSLITMTLLARKFRATQVDFVWQLKPALLAHRSMWAESHVRSALTQPENTAGRRASLAAFFLHSTRFLSAHDRQC</sequence>
<evidence type="ECO:0000313" key="2">
    <source>
        <dbReference type="Proteomes" id="UP000033924"/>
    </source>
</evidence>
<dbReference type="AlphaFoldDB" id="A0A0M2KE35"/>
<comment type="caution">
    <text evidence="1">The sequence shown here is derived from an EMBL/GenBank/DDBJ whole genome shotgun (WGS) entry which is preliminary data.</text>
</comment>
<dbReference type="STRING" id="65700.SY86_09280"/>
<dbReference type="Proteomes" id="UP000033924">
    <property type="component" value="Unassembled WGS sequence"/>
</dbReference>
<protein>
    <submittedName>
        <fullName evidence="1">Uncharacterized protein</fullName>
    </submittedName>
</protein>
<organism evidence="1 2">
    <name type="scientific">Erwinia tracheiphila</name>
    <dbReference type="NCBI Taxonomy" id="65700"/>
    <lineage>
        <taxon>Bacteria</taxon>
        <taxon>Pseudomonadati</taxon>
        <taxon>Pseudomonadota</taxon>
        <taxon>Gammaproteobacteria</taxon>
        <taxon>Enterobacterales</taxon>
        <taxon>Erwiniaceae</taxon>
        <taxon>Erwinia</taxon>
    </lineage>
</organism>
<gene>
    <name evidence="1" type="ORF">SY86_09280</name>
</gene>
<proteinExistence type="predicted"/>
<keyword evidence="2" id="KW-1185">Reference proteome</keyword>
<reference evidence="1 2" key="1">
    <citation type="submission" date="2015-01" db="EMBL/GenBank/DDBJ databases">
        <title>Erwinia tracheiphila.</title>
        <authorList>
            <person name="Shapiro L.R."/>
        </authorList>
    </citation>
    <scope>NUCLEOTIDE SEQUENCE [LARGE SCALE GENOMIC DNA]</scope>
    <source>
        <strain evidence="1 2">BuffGH</strain>
    </source>
</reference>
<dbReference type="EMBL" id="JXNU01000003">
    <property type="protein sequence ID" value="KKF35572.1"/>
    <property type="molecule type" value="Genomic_DNA"/>
</dbReference>